<evidence type="ECO:0008006" key="3">
    <source>
        <dbReference type="Google" id="ProtNLM"/>
    </source>
</evidence>
<keyword evidence="2" id="KW-1185">Reference proteome</keyword>
<dbReference type="SUPFAM" id="SSF53335">
    <property type="entry name" value="S-adenosyl-L-methionine-dependent methyltransferases"/>
    <property type="match status" value="1"/>
</dbReference>
<dbReference type="GO" id="GO:0008757">
    <property type="term" value="F:S-adenosylmethionine-dependent methyltransferase activity"/>
    <property type="evidence" value="ECO:0007669"/>
    <property type="project" value="UniProtKB-ARBA"/>
</dbReference>
<protein>
    <recommendedName>
        <fullName evidence="3">Methyltransferase-domain-containing protein</fullName>
    </recommendedName>
</protein>
<dbReference type="PANTHER" id="PTHR14614">
    <property type="entry name" value="HEPATOCELLULAR CARCINOMA-ASSOCIATED ANTIGEN"/>
    <property type="match status" value="1"/>
</dbReference>
<dbReference type="STRING" id="68775.A0A5C3M1N5"/>
<dbReference type="GO" id="GO:0005737">
    <property type="term" value="C:cytoplasm"/>
    <property type="evidence" value="ECO:0007669"/>
    <property type="project" value="TreeGrafter"/>
</dbReference>
<sequence>MRIDQLETEDYEDILTDSLEFLGGKRVVDEDIIRYGPLRLTVAPKEGKASTLLADHLFSPALFLAERIERGLIDERGRTVLELGSGTALPSLLLATLPNPPLLVLVTDYPDAGILGNVKNNVDRNADSFNQKCVVKCHGYDWGTDPSPLLKILPDGESGFDTLILSDLLHFYDAHPVLVSSIISLLKKSPSSQVHVGAGSYTKPHVCDNFLALGKQAGLQFEEFQSSDEDKGWNGSMSVSGLDKEALALRKGACRYWVGKWA</sequence>
<dbReference type="OrthoDB" id="46564at2759"/>
<dbReference type="Pfam" id="PF10294">
    <property type="entry name" value="Methyltransf_16"/>
    <property type="match status" value="1"/>
</dbReference>
<dbReference type="EMBL" id="ML213605">
    <property type="protein sequence ID" value="TFK38048.1"/>
    <property type="molecule type" value="Genomic_DNA"/>
</dbReference>
<gene>
    <name evidence="1" type="ORF">BDQ12DRAFT_652333</name>
</gene>
<organism evidence="1 2">
    <name type="scientific">Crucibulum laeve</name>
    <dbReference type="NCBI Taxonomy" id="68775"/>
    <lineage>
        <taxon>Eukaryota</taxon>
        <taxon>Fungi</taxon>
        <taxon>Dikarya</taxon>
        <taxon>Basidiomycota</taxon>
        <taxon>Agaricomycotina</taxon>
        <taxon>Agaricomycetes</taxon>
        <taxon>Agaricomycetidae</taxon>
        <taxon>Agaricales</taxon>
        <taxon>Agaricineae</taxon>
        <taxon>Nidulariaceae</taxon>
        <taxon>Crucibulum</taxon>
    </lineage>
</organism>
<dbReference type="Gene3D" id="3.40.50.150">
    <property type="entry name" value="Vaccinia Virus protein VP39"/>
    <property type="match status" value="1"/>
</dbReference>
<dbReference type="Proteomes" id="UP000308652">
    <property type="component" value="Unassembled WGS sequence"/>
</dbReference>
<dbReference type="InterPro" id="IPR019410">
    <property type="entry name" value="Methyltransf_16"/>
</dbReference>
<dbReference type="PANTHER" id="PTHR14614:SF10">
    <property type="entry name" value="PROTEIN N-TERMINAL AND LYSINE N-METHYLTRANSFERASE EFM7"/>
    <property type="match status" value="1"/>
</dbReference>
<evidence type="ECO:0000313" key="2">
    <source>
        <dbReference type="Proteomes" id="UP000308652"/>
    </source>
</evidence>
<name>A0A5C3M1N5_9AGAR</name>
<reference evidence="1 2" key="1">
    <citation type="journal article" date="2019" name="Nat. Ecol. Evol.">
        <title>Megaphylogeny resolves global patterns of mushroom evolution.</title>
        <authorList>
            <person name="Varga T."/>
            <person name="Krizsan K."/>
            <person name="Foldi C."/>
            <person name="Dima B."/>
            <person name="Sanchez-Garcia M."/>
            <person name="Sanchez-Ramirez S."/>
            <person name="Szollosi G.J."/>
            <person name="Szarkandi J.G."/>
            <person name="Papp V."/>
            <person name="Albert L."/>
            <person name="Andreopoulos W."/>
            <person name="Angelini C."/>
            <person name="Antonin V."/>
            <person name="Barry K.W."/>
            <person name="Bougher N.L."/>
            <person name="Buchanan P."/>
            <person name="Buyck B."/>
            <person name="Bense V."/>
            <person name="Catcheside P."/>
            <person name="Chovatia M."/>
            <person name="Cooper J."/>
            <person name="Damon W."/>
            <person name="Desjardin D."/>
            <person name="Finy P."/>
            <person name="Geml J."/>
            <person name="Haridas S."/>
            <person name="Hughes K."/>
            <person name="Justo A."/>
            <person name="Karasinski D."/>
            <person name="Kautmanova I."/>
            <person name="Kiss B."/>
            <person name="Kocsube S."/>
            <person name="Kotiranta H."/>
            <person name="LaButti K.M."/>
            <person name="Lechner B.E."/>
            <person name="Liimatainen K."/>
            <person name="Lipzen A."/>
            <person name="Lukacs Z."/>
            <person name="Mihaltcheva S."/>
            <person name="Morgado L.N."/>
            <person name="Niskanen T."/>
            <person name="Noordeloos M.E."/>
            <person name="Ohm R.A."/>
            <person name="Ortiz-Santana B."/>
            <person name="Ovrebo C."/>
            <person name="Racz N."/>
            <person name="Riley R."/>
            <person name="Savchenko A."/>
            <person name="Shiryaev A."/>
            <person name="Soop K."/>
            <person name="Spirin V."/>
            <person name="Szebenyi C."/>
            <person name="Tomsovsky M."/>
            <person name="Tulloss R.E."/>
            <person name="Uehling J."/>
            <person name="Grigoriev I.V."/>
            <person name="Vagvolgyi C."/>
            <person name="Papp T."/>
            <person name="Martin F.M."/>
            <person name="Miettinen O."/>
            <person name="Hibbett D.S."/>
            <person name="Nagy L.G."/>
        </authorList>
    </citation>
    <scope>NUCLEOTIDE SEQUENCE [LARGE SCALE GENOMIC DNA]</scope>
    <source>
        <strain evidence="1 2">CBS 166.37</strain>
    </source>
</reference>
<dbReference type="InterPro" id="IPR029063">
    <property type="entry name" value="SAM-dependent_MTases_sf"/>
</dbReference>
<proteinExistence type="predicted"/>
<accession>A0A5C3M1N5</accession>
<evidence type="ECO:0000313" key="1">
    <source>
        <dbReference type="EMBL" id="TFK38048.1"/>
    </source>
</evidence>
<dbReference type="AlphaFoldDB" id="A0A5C3M1N5"/>